<keyword evidence="1" id="KW-0732">Signal</keyword>
<evidence type="ECO:0000256" key="1">
    <source>
        <dbReference type="SAM" id="SignalP"/>
    </source>
</evidence>
<keyword evidence="3" id="KW-1185">Reference proteome</keyword>
<reference evidence="2 3" key="1">
    <citation type="submission" date="2021-08" db="EMBL/GenBank/DDBJ databases">
        <title>Comparative Genomics Analysis of the Genus Qipengyuania Reveals Extensive Genetic Diversity and Metabolic Versatility, Including the Description of Fifteen Novel Species.</title>
        <authorList>
            <person name="Liu Y."/>
        </authorList>
    </citation>
    <scope>NUCLEOTIDE SEQUENCE [LARGE SCALE GENOMIC DNA]</scope>
    <source>
        <strain evidence="2 3">GH25</strain>
    </source>
</reference>
<feature type="chain" id="PRO_5046111830" evidence="1">
    <location>
        <begin position="19"/>
        <end position="209"/>
    </location>
</feature>
<protein>
    <submittedName>
        <fullName evidence="2">Uncharacterized protein</fullName>
    </submittedName>
</protein>
<organism evidence="2 3">
    <name type="scientific">Qipengyuania pacifica</name>
    <dbReference type="NCBI Taxonomy" id="2860199"/>
    <lineage>
        <taxon>Bacteria</taxon>
        <taxon>Pseudomonadati</taxon>
        <taxon>Pseudomonadota</taxon>
        <taxon>Alphaproteobacteria</taxon>
        <taxon>Sphingomonadales</taxon>
        <taxon>Erythrobacteraceae</taxon>
        <taxon>Qipengyuania</taxon>
    </lineage>
</organism>
<feature type="signal peptide" evidence="1">
    <location>
        <begin position="1"/>
        <end position="18"/>
    </location>
</feature>
<dbReference type="RefSeq" id="WP_221597600.1">
    <property type="nucleotide sequence ID" value="NZ_JAIGNQ010000002.1"/>
</dbReference>
<dbReference type="Proteomes" id="UP000776651">
    <property type="component" value="Unassembled WGS sequence"/>
</dbReference>
<dbReference type="EMBL" id="JAIGNQ010000002">
    <property type="protein sequence ID" value="MBX7488105.1"/>
    <property type="molecule type" value="Genomic_DNA"/>
</dbReference>
<proteinExistence type="predicted"/>
<gene>
    <name evidence="2" type="ORF">K3177_06240</name>
</gene>
<accession>A0ABS7JHJ1</accession>
<evidence type="ECO:0000313" key="3">
    <source>
        <dbReference type="Proteomes" id="UP000776651"/>
    </source>
</evidence>
<name>A0ABS7JHJ1_9SPHN</name>
<sequence>MNRLYLSPLLLAVTTAWACVPDGDGDTETPVDIVAKGEAAPGDCLLLVWSSQKERNPQFDRDHDFVEGGAISCATGTSASQFDVAISTLRDAARSGDKARLLREVGLPLLYIDGDGKRREIKDRTEVEAVFDEIFDPAMIEVLQKLDLSRMSVAKDQGGFFELGAIWLVVDRDGGRPRLMTVNRQALDEALDTARERADRNQGEPVPFD</sequence>
<comment type="caution">
    <text evidence="2">The sequence shown here is derived from an EMBL/GenBank/DDBJ whole genome shotgun (WGS) entry which is preliminary data.</text>
</comment>
<evidence type="ECO:0000313" key="2">
    <source>
        <dbReference type="EMBL" id="MBX7488105.1"/>
    </source>
</evidence>